<comment type="caution">
    <text evidence="1">The sequence shown here is derived from an EMBL/GenBank/DDBJ whole genome shotgun (WGS) entry which is preliminary data.</text>
</comment>
<dbReference type="EC" id="2.4.-.-" evidence="1"/>
<sequence>MRVSVILPIYNGEKTLIATLDSLVEQTFQDFELIACIDGTRDGSESILERYSNKFKQLKILINQKNRGLGPTMNRLVYESSGEYIAVAEQDDYYYPDRLALQVEKLDDEPSIGLVSGMSEFFNGNKITFEFPGLLKSGKQYPVGKEMFLLNYRKQIKVVNSCMMFRKSVHVDNGLYFTQHHPSISVDWTYVLRFSLVSKIVGISKILVRLDRRANRDSVTSNHSKQFRASRELIKNFYYEFPELISQEDFRYAMNTQRNLELGHLAGLKFFIVGVFYWIRFQDRRFLKKVLNRFKR</sequence>
<organism evidence="1 2">
    <name type="scientific">Mesonia oceanica</name>
    <dbReference type="NCBI Taxonomy" id="2687242"/>
    <lineage>
        <taxon>Bacteria</taxon>
        <taxon>Pseudomonadati</taxon>
        <taxon>Bacteroidota</taxon>
        <taxon>Flavobacteriia</taxon>
        <taxon>Flavobacteriales</taxon>
        <taxon>Flavobacteriaceae</taxon>
        <taxon>Mesonia</taxon>
    </lineage>
</organism>
<accession>A0AC61Y9Y6</accession>
<keyword evidence="1" id="KW-0328">Glycosyltransferase</keyword>
<dbReference type="Proteomes" id="UP000356253">
    <property type="component" value="Unassembled WGS sequence"/>
</dbReference>
<proteinExistence type="predicted"/>
<protein>
    <submittedName>
        <fullName evidence="1">Glycosyltransferase EpsE</fullName>
        <ecNumber evidence="1">2.4.-.-</ecNumber>
    </submittedName>
</protein>
<name>A0AC61Y9Y6_9FLAO</name>
<reference evidence="1" key="1">
    <citation type="submission" date="2019-09" db="EMBL/GenBank/DDBJ databases">
        <authorList>
            <person name="Rodrigo-Torres L."/>
            <person name="Arahal R. D."/>
            <person name="Lucena T."/>
        </authorList>
    </citation>
    <scope>NUCLEOTIDE SEQUENCE</scope>
    <source>
        <strain evidence="1">ISS653</strain>
    </source>
</reference>
<keyword evidence="2" id="KW-1185">Reference proteome</keyword>
<evidence type="ECO:0000313" key="1">
    <source>
        <dbReference type="EMBL" id="VVV01321.1"/>
    </source>
</evidence>
<keyword evidence="1" id="KW-0808">Transferase</keyword>
<dbReference type="EMBL" id="CABVMM010000010">
    <property type="protein sequence ID" value="VVV01321.1"/>
    <property type="molecule type" value="Genomic_DNA"/>
</dbReference>
<evidence type="ECO:0000313" key="2">
    <source>
        <dbReference type="Proteomes" id="UP000356253"/>
    </source>
</evidence>
<gene>
    <name evidence="1" type="primary">epsE_3</name>
    <name evidence="1" type="ORF">FVB9532_02611</name>
</gene>